<proteinExistence type="predicted"/>
<protein>
    <submittedName>
        <fullName evidence="2">Uncharacterized protein</fullName>
    </submittedName>
</protein>
<dbReference type="RefSeq" id="WP_071545285.1">
    <property type="nucleotide sequence ID" value="NZ_LKAQ01000004.1"/>
</dbReference>
<evidence type="ECO:0000313" key="2">
    <source>
        <dbReference type="EMBL" id="OIQ49799.1"/>
    </source>
</evidence>
<feature type="region of interest" description="Disordered" evidence="1">
    <location>
        <begin position="46"/>
        <end position="68"/>
    </location>
</feature>
<sequence>MCAAVPVALLLLVILVALTILRLSKPAPNAQLISLLLEPLAHDLEQSGLQDSTPSASTSSRTGNAGTA</sequence>
<evidence type="ECO:0000256" key="1">
    <source>
        <dbReference type="SAM" id="MobiDB-lite"/>
    </source>
</evidence>
<name>A0A1J5N945_9BACT</name>
<comment type="caution">
    <text evidence="2">The sequence shown here is derived from an EMBL/GenBank/DDBJ whole genome shotgun (WGS) entry which is preliminary data.</text>
</comment>
<accession>A0A1J5N945</accession>
<dbReference type="AlphaFoldDB" id="A0A1J5N945"/>
<reference evidence="2 3" key="1">
    <citation type="submission" date="2015-09" db="EMBL/GenBank/DDBJ databases">
        <title>Genome of Desulfovibrio dechloracetivorans BerOc1, a mercury methylating strain isolated from highly hydrocarbons and metals contaminated coastal sediments.</title>
        <authorList>
            <person name="Goni Urriza M."/>
            <person name="Gassie C."/>
            <person name="Bouchez O."/>
            <person name="Klopp C."/>
            <person name="Ranchou-Peyruse A."/>
            <person name="Remy G."/>
        </authorList>
    </citation>
    <scope>NUCLEOTIDE SEQUENCE [LARGE SCALE GENOMIC DNA]</scope>
    <source>
        <strain evidence="2 3">BerOc1</strain>
    </source>
</reference>
<keyword evidence="3" id="KW-1185">Reference proteome</keyword>
<evidence type="ECO:0000313" key="3">
    <source>
        <dbReference type="Proteomes" id="UP000181901"/>
    </source>
</evidence>
<dbReference type="Proteomes" id="UP000181901">
    <property type="component" value="Unassembled WGS sequence"/>
</dbReference>
<feature type="compositionally biased region" description="Polar residues" evidence="1">
    <location>
        <begin position="47"/>
        <end position="68"/>
    </location>
</feature>
<gene>
    <name evidence="2" type="ORF">BerOc1_01724</name>
</gene>
<organism evidence="2 3">
    <name type="scientific">Pseudodesulfovibrio hydrargyri</name>
    <dbReference type="NCBI Taxonomy" id="2125990"/>
    <lineage>
        <taxon>Bacteria</taxon>
        <taxon>Pseudomonadati</taxon>
        <taxon>Thermodesulfobacteriota</taxon>
        <taxon>Desulfovibrionia</taxon>
        <taxon>Desulfovibrionales</taxon>
        <taxon>Desulfovibrionaceae</taxon>
    </lineage>
</organism>
<dbReference type="EMBL" id="LKAQ01000004">
    <property type="protein sequence ID" value="OIQ49799.1"/>
    <property type="molecule type" value="Genomic_DNA"/>
</dbReference>